<dbReference type="Pfam" id="PF02371">
    <property type="entry name" value="Transposase_20"/>
    <property type="match status" value="1"/>
</dbReference>
<protein>
    <submittedName>
        <fullName evidence="3">Transposase</fullName>
    </submittedName>
</protein>
<dbReference type="Proteomes" id="UP000292958">
    <property type="component" value="Unassembled WGS sequence"/>
</dbReference>
<dbReference type="GO" id="GO:0003677">
    <property type="term" value="F:DNA binding"/>
    <property type="evidence" value="ECO:0007669"/>
    <property type="project" value="InterPro"/>
</dbReference>
<accession>A0A4Q7YW61</accession>
<dbReference type="PANTHER" id="PTHR33055:SF3">
    <property type="entry name" value="PUTATIVE TRANSPOSASE FOR IS117-RELATED"/>
    <property type="match status" value="1"/>
</dbReference>
<dbReference type="OrthoDB" id="5289737at2"/>
<reference evidence="3 4" key="1">
    <citation type="submission" date="2019-02" db="EMBL/GenBank/DDBJ databases">
        <title>Genomic Encyclopedia of Archaeal and Bacterial Type Strains, Phase II (KMG-II): from individual species to whole genera.</title>
        <authorList>
            <person name="Goeker M."/>
        </authorList>
    </citation>
    <scope>NUCLEOTIDE SEQUENCE [LARGE SCALE GENOMIC DNA]</scope>
    <source>
        <strain evidence="3 4">DSM 18101</strain>
    </source>
</reference>
<proteinExistence type="predicted"/>
<dbReference type="EMBL" id="SHKW01000001">
    <property type="protein sequence ID" value="RZU41323.1"/>
    <property type="molecule type" value="Genomic_DNA"/>
</dbReference>
<evidence type="ECO:0000313" key="3">
    <source>
        <dbReference type="EMBL" id="RZU41323.1"/>
    </source>
</evidence>
<comment type="caution">
    <text evidence="3">The sequence shown here is derived from an EMBL/GenBank/DDBJ whole genome shotgun (WGS) entry which is preliminary data.</text>
</comment>
<gene>
    <name evidence="3" type="ORF">BDD14_2839</name>
</gene>
<feature type="domain" description="Transposase IS110-like N-terminal" evidence="1">
    <location>
        <begin position="6"/>
        <end position="143"/>
    </location>
</feature>
<dbReference type="NCBIfam" id="NF033542">
    <property type="entry name" value="transpos_IS110"/>
    <property type="match status" value="1"/>
</dbReference>
<feature type="domain" description="Transposase IS116/IS110/IS902 C-terminal" evidence="2">
    <location>
        <begin position="211"/>
        <end position="290"/>
    </location>
</feature>
<keyword evidence="4" id="KW-1185">Reference proteome</keyword>
<evidence type="ECO:0000259" key="2">
    <source>
        <dbReference type="Pfam" id="PF02371"/>
    </source>
</evidence>
<dbReference type="GO" id="GO:0006313">
    <property type="term" value="P:DNA transposition"/>
    <property type="evidence" value="ECO:0007669"/>
    <property type="project" value="InterPro"/>
</dbReference>
<dbReference type="Pfam" id="PF01548">
    <property type="entry name" value="DEDD_Tnp_IS110"/>
    <property type="match status" value="1"/>
</dbReference>
<evidence type="ECO:0000313" key="4">
    <source>
        <dbReference type="Proteomes" id="UP000292958"/>
    </source>
</evidence>
<organism evidence="3 4">
    <name type="scientific">Edaphobacter modestus</name>
    <dbReference type="NCBI Taxonomy" id="388466"/>
    <lineage>
        <taxon>Bacteria</taxon>
        <taxon>Pseudomonadati</taxon>
        <taxon>Acidobacteriota</taxon>
        <taxon>Terriglobia</taxon>
        <taxon>Terriglobales</taxon>
        <taxon>Acidobacteriaceae</taxon>
        <taxon>Edaphobacter</taxon>
    </lineage>
</organism>
<dbReference type="RefSeq" id="WP_130419260.1">
    <property type="nucleotide sequence ID" value="NZ_SHKW01000001.1"/>
</dbReference>
<sequence length="343" mass="38378">MQIRSVGIDLGKTTFHLVALGDNGKVLLKKKFTQKQLIAFTANMQTCLIGMEACSGSHFLGRALREQGHDVKLIPAQFVKPFVKSNKNDFIDAEAIAEAVDRENMRFVPIKTDDQLDLQALHRVRDRLMARRTALINQIRAFLLVRGTVFAKSPIRLREALPEVLENVNENLTPRMRNLVAMLWSEWKDLELQIVQMNDEVERIASSDEACRRLRQIPGIGPLVATAIVASIGNGAAFRKGREFAAWLGLLPNQHSTGGKVRLYGISKRGNSYLRKILIHGARAVVLRSKRDRIAMGPWMTSLETRAPRNVLIVATAHKLARIAWAVLSTGQHYRAVPEAVTV</sequence>
<dbReference type="InterPro" id="IPR003346">
    <property type="entry name" value="Transposase_20"/>
</dbReference>
<dbReference type="InterPro" id="IPR002525">
    <property type="entry name" value="Transp_IS110-like_N"/>
</dbReference>
<dbReference type="AlphaFoldDB" id="A0A4Q7YW61"/>
<dbReference type="GO" id="GO:0004803">
    <property type="term" value="F:transposase activity"/>
    <property type="evidence" value="ECO:0007669"/>
    <property type="project" value="InterPro"/>
</dbReference>
<dbReference type="PANTHER" id="PTHR33055">
    <property type="entry name" value="TRANSPOSASE FOR INSERTION SEQUENCE ELEMENT IS1111A"/>
    <property type="match status" value="1"/>
</dbReference>
<evidence type="ECO:0000259" key="1">
    <source>
        <dbReference type="Pfam" id="PF01548"/>
    </source>
</evidence>
<dbReference type="InterPro" id="IPR047650">
    <property type="entry name" value="Transpos_IS110"/>
</dbReference>
<name>A0A4Q7YW61_9BACT</name>